<protein>
    <submittedName>
        <fullName evidence="6">ANTAR domain-containing protein</fullName>
    </submittedName>
</protein>
<evidence type="ECO:0000256" key="2">
    <source>
        <dbReference type="ARBA" id="ARBA00022777"/>
    </source>
</evidence>
<dbReference type="Pfam" id="PF03861">
    <property type="entry name" value="ANTAR"/>
    <property type="match status" value="1"/>
</dbReference>
<dbReference type="InterPro" id="IPR029016">
    <property type="entry name" value="GAF-like_dom_sf"/>
</dbReference>
<dbReference type="STRING" id="546364.SAMN04489730_6552"/>
<gene>
    <name evidence="6" type="ORF">SAMN04489730_6552</name>
</gene>
<dbReference type="Proteomes" id="UP000182740">
    <property type="component" value="Unassembled WGS sequence"/>
</dbReference>
<dbReference type="InterPro" id="IPR012074">
    <property type="entry name" value="GAF_ANTAR"/>
</dbReference>
<keyword evidence="1" id="KW-0808">Transferase</keyword>
<feature type="domain" description="ANTAR" evidence="5">
    <location>
        <begin position="178"/>
        <end position="239"/>
    </location>
</feature>
<dbReference type="Gene3D" id="1.10.10.10">
    <property type="entry name" value="Winged helix-like DNA-binding domain superfamily/Winged helix DNA-binding domain"/>
    <property type="match status" value="1"/>
</dbReference>
<dbReference type="SUPFAM" id="SSF52172">
    <property type="entry name" value="CheY-like"/>
    <property type="match status" value="1"/>
</dbReference>
<dbReference type="RefSeq" id="WP_245805188.1">
    <property type="nucleotide sequence ID" value="NZ_FPJG01000006.1"/>
</dbReference>
<proteinExistence type="predicted"/>
<evidence type="ECO:0000256" key="3">
    <source>
        <dbReference type="ARBA" id="ARBA00023015"/>
    </source>
</evidence>
<evidence type="ECO:0000313" key="7">
    <source>
        <dbReference type="Proteomes" id="UP000182740"/>
    </source>
</evidence>
<organism evidence="6 7">
    <name type="scientific">Amycolatopsis australiensis</name>
    <dbReference type="NCBI Taxonomy" id="546364"/>
    <lineage>
        <taxon>Bacteria</taxon>
        <taxon>Bacillati</taxon>
        <taxon>Actinomycetota</taxon>
        <taxon>Actinomycetes</taxon>
        <taxon>Pseudonocardiales</taxon>
        <taxon>Pseudonocardiaceae</taxon>
        <taxon>Amycolatopsis</taxon>
    </lineage>
</organism>
<dbReference type="InterPro" id="IPR005561">
    <property type="entry name" value="ANTAR"/>
</dbReference>
<keyword evidence="3" id="KW-0805">Transcription regulation</keyword>
<dbReference type="EMBL" id="FPJG01000006">
    <property type="protein sequence ID" value="SFW86975.1"/>
    <property type="molecule type" value="Genomic_DNA"/>
</dbReference>
<dbReference type="GO" id="GO:0016301">
    <property type="term" value="F:kinase activity"/>
    <property type="evidence" value="ECO:0007669"/>
    <property type="project" value="UniProtKB-KW"/>
</dbReference>
<evidence type="ECO:0000313" key="6">
    <source>
        <dbReference type="EMBL" id="SFW86975.1"/>
    </source>
</evidence>
<dbReference type="AlphaFoldDB" id="A0A1K1SSB0"/>
<evidence type="ECO:0000256" key="1">
    <source>
        <dbReference type="ARBA" id="ARBA00022679"/>
    </source>
</evidence>
<evidence type="ECO:0000256" key="4">
    <source>
        <dbReference type="ARBA" id="ARBA00023163"/>
    </source>
</evidence>
<dbReference type="GO" id="GO:0003723">
    <property type="term" value="F:RNA binding"/>
    <property type="evidence" value="ECO:0007669"/>
    <property type="project" value="InterPro"/>
</dbReference>
<keyword evidence="4" id="KW-0804">Transcription</keyword>
<dbReference type="InterPro" id="IPR011006">
    <property type="entry name" value="CheY-like_superfamily"/>
</dbReference>
<keyword evidence="7" id="KW-1185">Reference proteome</keyword>
<dbReference type="SMART" id="SM01012">
    <property type="entry name" value="ANTAR"/>
    <property type="match status" value="1"/>
</dbReference>
<dbReference type="PIRSF" id="PIRSF036625">
    <property type="entry name" value="GAF_ANTAR"/>
    <property type="match status" value="1"/>
</dbReference>
<dbReference type="Pfam" id="PF13185">
    <property type="entry name" value="GAF_2"/>
    <property type="match status" value="1"/>
</dbReference>
<dbReference type="SUPFAM" id="SSF55781">
    <property type="entry name" value="GAF domain-like"/>
    <property type="match status" value="1"/>
</dbReference>
<sequence length="250" mass="26664">MDQLHEVTAALLELTSTLKPEDSRERLLGRVAARVVGIIPGADAATVTLYDRDVPSTVAATEPAVQALDEAQYRADDGPCLRAVRTETVVRTQLGRNRHRWPELADAGTALGIRSSLSCPLFVAADDAATHRRAAEYGLGGALNVWSRRDDAFDPVATATIAVFTSAAAAVVLTAARWASAEAQARGLVTALESRDTIATAKGIVMARAGLDRDAAFAWLVDVSQRTNRKVRELATVIVEAPEVVERALL</sequence>
<accession>A0A1K1SSB0</accession>
<reference evidence="7" key="1">
    <citation type="submission" date="2016-11" db="EMBL/GenBank/DDBJ databases">
        <authorList>
            <person name="Varghese N."/>
            <person name="Submissions S."/>
        </authorList>
    </citation>
    <scope>NUCLEOTIDE SEQUENCE [LARGE SCALE GENOMIC DNA]</scope>
    <source>
        <strain evidence="7">DSM 44671</strain>
    </source>
</reference>
<dbReference type="InterPro" id="IPR036388">
    <property type="entry name" value="WH-like_DNA-bd_sf"/>
</dbReference>
<keyword evidence="2" id="KW-0418">Kinase</keyword>
<dbReference type="InterPro" id="IPR003018">
    <property type="entry name" value="GAF"/>
</dbReference>
<dbReference type="PROSITE" id="PS50921">
    <property type="entry name" value="ANTAR"/>
    <property type="match status" value="1"/>
</dbReference>
<evidence type="ECO:0000259" key="5">
    <source>
        <dbReference type="PROSITE" id="PS50921"/>
    </source>
</evidence>
<name>A0A1K1SSB0_9PSEU</name>
<dbReference type="Gene3D" id="3.30.450.40">
    <property type="match status" value="1"/>
</dbReference>